<evidence type="ECO:0000259" key="8">
    <source>
        <dbReference type="PROSITE" id="PS51737"/>
    </source>
</evidence>
<feature type="active site" description="O-(5'-phospho-DNA)-serine intermediate" evidence="4 5">
    <location>
        <position position="24"/>
    </location>
</feature>
<dbReference type="InterPro" id="IPR006118">
    <property type="entry name" value="Recombinase_CS"/>
</dbReference>
<feature type="domain" description="Recombinase" evidence="8">
    <location>
        <begin position="171"/>
        <end position="292"/>
    </location>
</feature>
<dbReference type="InterPro" id="IPR025827">
    <property type="entry name" value="Zn_ribbon_recom_dom"/>
</dbReference>
<dbReference type="Pfam" id="PF07508">
    <property type="entry name" value="Recombinase"/>
    <property type="match status" value="1"/>
</dbReference>
<dbReference type="PROSITE" id="PS51736">
    <property type="entry name" value="RECOMBINASES_3"/>
    <property type="match status" value="1"/>
</dbReference>
<name>A0A2K4ZGY2_9FIRM</name>
<dbReference type="PROSITE" id="PS51737">
    <property type="entry name" value="RECOMBINASE_DNA_BIND"/>
    <property type="match status" value="1"/>
</dbReference>
<sequence length="577" mass="66526">MAYKKVKALMERSKVRVAIYVRVSTLYQVDKDSLPMQKKDLIAYASLLLNTDDYVIFEDAGYSGKNTDRPKFQEMMSQIRQGVFTHLLVWKIDRISRNLLDFASMYNELKELGVIFVSKNEQFDTSTAMGEAMLKIILVFAELERNMTSERVTATMISRANNGLWNGGRVPYGYNYDIQTGEFSFNEPEKSVVEMMHNLYEEHRSLICVARILNERQLFSRAGNQWSATTLLIILRNVFYCGDYQYNRLKEGNRQKKKDKSEWITVQDHHPAMISREQKEHVIAILDSQAEQYKIHQRKHESKHVHVFGGLMYCNACKKPMNSSPGNVTRDGWKYSKYSCSTRRKSPAACGCPTISDPIVGEFVFNYILNMLNAQRGFAEISSPEELQRRLLYGDTFIQVKGIEPDGLNDLYSVLASGKISGDVYGKGVKIKKDEKKQHSELSRLRKEKQKIERALERLTNLYLYSDDAMSEKEYIIEKEKLIENLEGINERIGMENPDTWNQSVSDEIFVQRASEFIISQNLSGRNYVNYKRLASSVDADVLKTFLRGIIDSISIMDGRICSIVFKNGLSHSFIYR</sequence>
<dbReference type="SMART" id="SM00857">
    <property type="entry name" value="Resolvase"/>
    <property type="match status" value="1"/>
</dbReference>
<keyword evidence="10" id="KW-1185">Reference proteome</keyword>
<keyword evidence="6" id="KW-0175">Coiled coil</keyword>
<dbReference type="AlphaFoldDB" id="A0A2K4ZGY2"/>
<feature type="coiled-coil region" evidence="6">
    <location>
        <begin position="435"/>
        <end position="492"/>
    </location>
</feature>
<dbReference type="InterPro" id="IPR038109">
    <property type="entry name" value="DNA_bind_recomb_sf"/>
</dbReference>
<dbReference type="Pfam" id="PF00239">
    <property type="entry name" value="Resolvase"/>
    <property type="match status" value="1"/>
</dbReference>
<evidence type="ECO:0000256" key="6">
    <source>
        <dbReference type="SAM" id="Coils"/>
    </source>
</evidence>
<dbReference type="Pfam" id="PF13408">
    <property type="entry name" value="Zn_ribbon_recom"/>
    <property type="match status" value="1"/>
</dbReference>
<dbReference type="InterPro" id="IPR011109">
    <property type="entry name" value="DNA_bind_recombinase_dom"/>
</dbReference>
<evidence type="ECO:0000313" key="9">
    <source>
        <dbReference type="EMBL" id="SOY29728.1"/>
    </source>
</evidence>
<gene>
    <name evidence="9" type="primary">hin_1</name>
    <name evidence="9" type="ORF">AMURIS_02449</name>
</gene>
<dbReference type="Proteomes" id="UP000236311">
    <property type="component" value="Unassembled WGS sequence"/>
</dbReference>
<feature type="domain" description="Resolvase/invertase-type recombinase catalytic" evidence="7">
    <location>
        <begin position="16"/>
        <end position="163"/>
    </location>
</feature>
<protein>
    <submittedName>
        <fullName evidence="9">DNA-invertase hin</fullName>
    </submittedName>
</protein>
<dbReference type="PANTHER" id="PTHR30461:SF23">
    <property type="entry name" value="DNA RECOMBINASE-RELATED"/>
    <property type="match status" value="1"/>
</dbReference>
<keyword evidence="2" id="KW-0238">DNA-binding</keyword>
<evidence type="ECO:0000256" key="3">
    <source>
        <dbReference type="ARBA" id="ARBA00023172"/>
    </source>
</evidence>
<dbReference type="Gene3D" id="3.40.50.1390">
    <property type="entry name" value="Resolvase, N-terminal catalytic domain"/>
    <property type="match status" value="1"/>
</dbReference>
<dbReference type="GO" id="GO:0015074">
    <property type="term" value="P:DNA integration"/>
    <property type="evidence" value="ECO:0007669"/>
    <property type="project" value="UniProtKB-KW"/>
</dbReference>
<dbReference type="InterPro" id="IPR006119">
    <property type="entry name" value="Resolv_N"/>
</dbReference>
<dbReference type="GO" id="GO:0003677">
    <property type="term" value="F:DNA binding"/>
    <property type="evidence" value="ECO:0007669"/>
    <property type="project" value="UniProtKB-KW"/>
</dbReference>
<evidence type="ECO:0000259" key="7">
    <source>
        <dbReference type="PROSITE" id="PS51736"/>
    </source>
</evidence>
<dbReference type="InterPro" id="IPR050639">
    <property type="entry name" value="SSR_resolvase"/>
</dbReference>
<dbReference type="PROSITE" id="PS00397">
    <property type="entry name" value="RECOMBINASES_1"/>
    <property type="match status" value="1"/>
</dbReference>
<dbReference type="CDD" id="cd03768">
    <property type="entry name" value="SR_ResInv"/>
    <property type="match status" value="1"/>
</dbReference>
<dbReference type="InterPro" id="IPR036162">
    <property type="entry name" value="Resolvase-like_N_sf"/>
</dbReference>
<dbReference type="EMBL" id="OFSM01000011">
    <property type="protein sequence ID" value="SOY29728.1"/>
    <property type="molecule type" value="Genomic_DNA"/>
</dbReference>
<keyword evidence="3" id="KW-0233">DNA recombination</keyword>
<evidence type="ECO:0000313" key="10">
    <source>
        <dbReference type="Proteomes" id="UP000236311"/>
    </source>
</evidence>
<evidence type="ECO:0000256" key="2">
    <source>
        <dbReference type="ARBA" id="ARBA00023125"/>
    </source>
</evidence>
<organism evidence="9 10">
    <name type="scientific">Acetatifactor muris</name>
    <dbReference type="NCBI Taxonomy" id="879566"/>
    <lineage>
        <taxon>Bacteria</taxon>
        <taxon>Bacillati</taxon>
        <taxon>Bacillota</taxon>
        <taxon>Clostridia</taxon>
        <taxon>Lachnospirales</taxon>
        <taxon>Lachnospiraceae</taxon>
        <taxon>Acetatifactor</taxon>
    </lineage>
</organism>
<dbReference type="RefSeq" id="WP_172455093.1">
    <property type="nucleotide sequence ID" value="NZ_JANJZD010000010.1"/>
</dbReference>
<reference evidence="9 10" key="1">
    <citation type="submission" date="2018-01" db="EMBL/GenBank/DDBJ databases">
        <authorList>
            <person name="Gaut B.S."/>
            <person name="Morton B.R."/>
            <person name="Clegg M.T."/>
            <person name="Duvall M.R."/>
        </authorList>
    </citation>
    <scope>NUCLEOTIDE SEQUENCE [LARGE SCALE GENOMIC DNA]</scope>
    <source>
        <strain evidence="9">GP69</strain>
    </source>
</reference>
<dbReference type="Gene3D" id="3.90.1750.20">
    <property type="entry name" value="Putative Large Serine Recombinase, Chain B, Domain 2"/>
    <property type="match status" value="1"/>
</dbReference>
<keyword evidence="1" id="KW-0229">DNA integration</keyword>
<dbReference type="PANTHER" id="PTHR30461">
    <property type="entry name" value="DNA-INVERTASE FROM LAMBDOID PROPHAGE"/>
    <property type="match status" value="1"/>
</dbReference>
<proteinExistence type="predicted"/>
<accession>A0A2K4ZGY2</accession>
<dbReference type="GO" id="GO:0000150">
    <property type="term" value="F:DNA strand exchange activity"/>
    <property type="evidence" value="ECO:0007669"/>
    <property type="project" value="InterPro"/>
</dbReference>
<evidence type="ECO:0000256" key="5">
    <source>
        <dbReference type="PROSITE-ProRule" id="PRU10137"/>
    </source>
</evidence>
<evidence type="ECO:0000256" key="1">
    <source>
        <dbReference type="ARBA" id="ARBA00022908"/>
    </source>
</evidence>
<evidence type="ECO:0000256" key="4">
    <source>
        <dbReference type="PIRSR" id="PIRSR606118-50"/>
    </source>
</evidence>
<dbReference type="SUPFAM" id="SSF53041">
    <property type="entry name" value="Resolvase-like"/>
    <property type="match status" value="1"/>
</dbReference>